<keyword evidence="4" id="KW-0050">Antiport</keyword>
<keyword evidence="8" id="KW-1133">Transmembrane helix</keyword>
<keyword evidence="7" id="KW-0999">Mitochondrion inner membrane</keyword>
<accession>A0A699VC09</accession>
<protein>
    <recommendedName>
        <fullName evidence="14">ADP/ATP translocase</fullName>
    </recommendedName>
    <alternativeName>
        <fullName evidence="14">ADP,ATP carrier protein</fullName>
    </alternativeName>
</protein>
<name>A0A699VC09_TANCI</name>
<keyword evidence="10 12" id="KW-0472">Membrane</keyword>
<evidence type="ECO:0000256" key="3">
    <source>
        <dbReference type="ARBA" id="ARBA00022448"/>
    </source>
</evidence>
<dbReference type="AlphaFoldDB" id="A0A699VC09"/>
<feature type="repeat" description="Solcar" evidence="12">
    <location>
        <begin position="36"/>
        <end position="103"/>
    </location>
</feature>
<dbReference type="Pfam" id="PF00153">
    <property type="entry name" value="Mito_carr"/>
    <property type="match status" value="1"/>
</dbReference>
<reference evidence="15" key="1">
    <citation type="journal article" date="2019" name="Sci. Rep.">
        <title>Draft genome of Tanacetum cinerariifolium, the natural source of mosquito coil.</title>
        <authorList>
            <person name="Yamashiro T."/>
            <person name="Shiraishi A."/>
            <person name="Satake H."/>
            <person name="Nakayama K."/>
        </authorList>
    </citation>
    <scope>NUCLEOTIDE SEQUENCE</scope>
</reference>
<evidence type="ECO:0000256" key="11">
    <source>
        <dbReference type="ARBA" id="ARBA00024143"/>
    </source>
</evidence>
<evidence type="ECO:0000313" key="15">
    <source>
        <dbReference type="EMBL" id="GFD30866.1"/>
    </source>
</evidence>
<dbReference type="InterPro" id="IPR002113">
    <property type="entry name" value="ADT_euk_type"/>
</dbReference>
<dbReference type="PROSITE" id="PS50920">
    <property type="entry name" value="SOLCAR"/>
    <property type="match status" value="1"/>
</dbReference>
<dbReference type="GO" id="GO:1990544">
    <property type="term" value="P:mitochondrial ATP transmembrane transport"/>
    <property type="evidence" value="ECO:0007669"/>
    <property type="project" value="InterPro"/>
</dbReference>
<comment type="catalytic activity">
    <reaction evidence="11">
        <text>ADP(in) + ATP(out) = ADP(out) + ATP(in)</text>
        <dbReference type="Rhea" id="RHEA:34999"/>
        <dbReference type="ChEBI" id="CHEBI:30616"/>
        <dbReference type="ChEBI" id="CHEBI:456216"/>
    </reaction>
    <physiologicalReaction direction="left-to-right" evidence="11">
        <dbReference type="Rhea" id="RHEA:35000"/>
    </physiologicalReaction>
</comment>
<dbReference type="InterPro" id="IPR018108">
    <property type="entry name" value="MCP_transmembrane"/>
</dbReference>
<evidence type="ECO:0000256" key="8">
    <source>
        <dbReference type="ARBA" id="ARBA00022989"/>
    </source>
</evidence>
<dbReference type="GO" id="GO:0140021">
    <property type="term" value="P:mitochondrial ADP transmembrane transport"/>
    <property type="evidence" value="ECO:0007669"/>
    <property type="project" value="InterPro"/>
</dbReference>
<dbReference type="EMBL" id="BKCJ011408256">
    <property type="protein sequence ID" value="GFD30866.1"/>
    <property type="molecule type" value="Genomic_DNA"/>
</dbReference>
<dbReference type="GO" id="GO:0005471">
    <property type="term" value="F:ATP:ADP antiporter activity"/>
    <property type="evidence" value="ECO:0007669"/>
    <property type="project" value="UniProtKB-UniRule"/>
</dbReference>
<dbReference type="PANTHER" id="PTHR45635">
    <property type="entry name" value="ADP,ATP CARRIER PROTEIN 1-RELATED-RELATED"/>
    <property type="match status" value="1"/>
</dbReference>
<evidence type="ECO:0000256" key="7">
    <source>
        <dbReference type="ARBA" id="ARBA00022792"/>
    </source>
</evidence>
<proteinExistence type="inferred from homology"/>
<keyword evidence="5 12" id="KW-0812">Transmembrane</keyword>
<dbReference type="GO" id="GO:0005743">
    <property type="term" value="C:mitochondrial inner membrane"/>
    <property type="evidence" value="ECO:0007669"/>
    <property type="project" value="UniProtKB-SubCell"/>
</dbReference>
<gene>
    <name evidence="15" type="ORF">Tci_902835</name>
</gene>
<comment type="subcellular location">
    <subcellularLocation>
        <location evidence="14">Membrane</location>
        <topology evidence="14">Multi-pass membrane protein</topology>
    </subcellularLocation>
    <subcellularLocation>
        <location evidence="1">Mitochondrion inner membrane</location>
        <topology evidence="1">Multi-pass membrane protein</topology>
    </subcellularLocation>
</comment>
<dbReference type="Gene3D" id="1.50.40.10">
    <property type="entry name" value="Mitochondrial carrier domain"/>
    <property type="match status" value="1"/>
</dbReference>
<feature type="non-terminal residue" evidence="15">
    <location>
        <position position="103"/>
    </location>
</feature>
<evidence type="ECO:0000256" key="13">
    <source>
        <dbReference type="RuleBase" id="RU000488"/>
    </source>
</evidence>
<keyword evidence="6" id="KW-0677">Repeat</keyword>
<dbReference type="PANTHER" id="PTHR45635:SF14">
    <property type="entry name" value="ADP_ATP TRANSLOCASE"/>
    <property type="match status" value="1"/>
</dbReference>
<evidence type="ECO:0000256" key="5">
    <source>
        <dbReference type="ARBA" id="ARBA00022692"/>
    </source>
</evidence>
<evidence type="ECO:0000256" key="2">
    <source>
        <dbReference type="ARBA" id="ARBA00006375"/>
    </source>
</evidence>
<evidence type="ECO:0000256" key="4">
    <source>
        <dbReference type="ARBA" id="ARBA00022449"/>
    </source>
</evidence>
<comment type="similarity">
    <text evidence="2 13">Belongs to the mitochondrial carrier (TC 2.A.29) family.</text>
</comment>
<evidence type="ECO:0000256" key="10">
    <source>
        <dbReference type="ARBA" id="ARBA00023136"/>
    </source>
</evidence>
<evidence type="ECO:0000256" key="6">
    <source>
        <dbReference type="ARBA" id="ARBA00022737"/>
    </source>
</evidence>
<comment type="function">
    <text evidence="14">Catalyzes the exchange of ADP and ATP across the membrane.</text>
</comment>
<evidence type="ECO:0000256" key="1">
    <source>
        <dbReference type="ARBA" id="ARBA00004448"/>
    </source>
</evidence>
<comment type="caution">
    <text evidence="15">The sequence shown here is derived from an EMBL/GenBank/DDBJ whole genome shotgun (WGS) entry which is preliminary data.</text>
</comment>
<dbReference type="SUPFAM" id="SSF103506">
    <property type="entry name" value="Mitochondrial carrier"/>
    <property type="match status" value="1"/>
</dbReference>
<dbReference type="InterPro" id="IPR023395">
    <property type="entry name" value="MCP_dom_sf"/>
</dbReference>
<evidence type="ECO:0000256" key="14">
    <source>
        <dbReference type="RuleBase" id="RU368008"/>
    </source>
</evidence>
<keyword evidence="3 13" id="KW-0813">Transport</keyword>
<dbReference type="PRINTS" id="PR00927">
    <property type="entry name" value="ADPTRNSLCASE"/>
</dbReference>
<comment type="subunit">
    <text evidence="14">Monomer.</text>
</comment>
<evidence type="ECO:0000256" key="12">
    <source>
        <dbReference type="PROSITE-ProRule" id="PRU00282"/>
    </source>
</evidence>
<organism evidence="15">
    <name type="scientific">Tanacetum cinerariifolium</name>
    <name type="common">Dalmatian daisy</name>
    <name type="synonym">Chrysanthemum cinerariifolium</name>
    <dbReference type="NCBI Taxonomy" id="118510"/>
    <lineage>
        <taxon>Eukaryota</taxon>
        <taxon>Viridiplantae</taxon>
        <taxon>Streptophyta</taxon>
        <taxon>Embryophyta</taxon>
        <taxon>Tracheophyta</taxon>
        <taxon>Spermatophyta</taxon>
        <taxon>Magnoliopsida</taxon>
        <taxon>eudicotyledons</taxon>
        <taxon>Gunneridae</taxon>
        <taxon>Pentapetalae</taxon>
        <taxon>asterids</taxon>
        <taxon>campanulids</taxon>
        <taxon>Asterales</taxon>
        <taxon>Asteraceae</taxon>
        <taxon>Asteroideae</taxon>
        <taxon>Anthemideae</taxon>
        <taxon>Anthemidinae</taxon>
        <taxon>Tanacetum</taxon>
    </lineage>
</organism>
<evidence type="ECO:0000256" key="9">
    <source>
        <dbReference type="ARBA" id="ARBA00023128"/>
    </source>
</evidence>
<keyword evidence="9" id="KW-0496">Mitochondrion</keyword>
<sequence length="103" mass="11573">MLKAGRLSGPYKGIGECFGRSIKEEGFVSLSRGNTANALNFTFKGCFKSLFNFKKDRDDYARTRLANDSKSAKKGRERQFNGLVDVYKKTLVSDGIGRLYRGF</sequence>